<evidence type="ECO:0000313" key="11">
    <source>
        <dbReference type="EMBL" id="CAK9010990.1"/>
    </source>
</evidence>
<keyword evidence="3" id="KW-0808">Transferase</keyword>
<keyword evidence="2" id="KW-0723">Serine/threonine-protein kinase</keyword>
<proteinExistence type="predicted"/>
<keyword evidence="5" id="KW-0418">Kinase</keyword>
<evidence type="ECO:0000256" key="5">
    <source>
        <dbReference type="ARBA" id="ARBA00022777"/>
    </source>
</evidence>
<sequence>MNVDLHGQDGEEPPAELEEYEQTLLIEKRVTDLTEKCSDFIGAKQGYHIERCIGRGHFGEAFLVRDPSGRRRVLKALELERASLAPPRREAELMQKLRHVHIVRFRDCFEEKGFLGIVMDYARSGDLLALVDRAKETEQPLPEDQVAQWLTQALLGIRYMRGLCIIHRDIKNE</sequence>
<evidence type="ECO:0000256" key="6">
    <source>
        <dbReference type="ARBA" id="ARBA00022840"/>
    </source>
</evidence>
<dbReference type="Pfam" id="PF00069">
    <property type="entry name" value="Pkinase"/>
    <property type="match status" value="1"/>
</dbReference>
<dbReference type="SUPFAM" id="SSF56112">
    <property type="entry name" value="Protein kinase-like (PK-like)"/>
    <property type="match status" value="1"/>
</dbReference>
<comment type="catalytic activity">
    <reaction evidence="7">
        <text>L-threonyl-[protein] + ATP = O-phospho-L-threonyl-[protein] + ADP + H(+)</text>
        <dbReference type="Rhea" id="RHEA:46608"/>
        <dbReference type="Rhea" id="RHEA-COMP:11060"/>
        <dbReference type="Rhea" id="RHEA-COMP:11605"/>
        <dbReference type="ChEBI" id="CHEBI:15378"/>
        <dbReference type="ChEBI" id="CHEBI:30013"/>
        <dbReference type="ChEBI" id="CHEBI:30616"/>
        <dbReference type="ChEBI" id="CHEBI:61977"/>
        <dbReference type="ChEBI" id="CHEBI:456216"/>
        <dbReference type="EC" id="2.7.11.1"/>
    </reaction>
</comment>
<comment type="catalytic activity">
    <reaction evidence="8">
        <text>L-seryl-[protein] + ATP = O-phospho-L-seryl-[protein] + ADP + H(+)</text>
        <dbReference type="Rhea" id="RHEA:17989"/>
        <dbReference type="Rhea" id="RHEA-COMP:9863"/>
        <dbReference type="Rhea" id="RHEA-COMP:11604"/>
        <dbReference type="ChEBI" id="CHEBI:15378"/>
        <dbReference type="ChEBI" id="CHEBI:29999"/>
        <dbReference type="ChEBI" id="CHEBI:30616"/>
        <dbReference type="ChEBI" id="CHEBI:83421"/>
        <dbReference type="ChEBI" id="CHEBI:456216"/>
        <dbReference type="EC" id="2.7.11.1"/>
    </reaction>
</comment>
<keyword evidence="6 9" id="KW-0067">ATP-binding</keyword>
<evidence type="ECO:0000256" key="7">
    <source>
        <dbReference type="ARBA" id="ARBA00047899"/>
    </source>
</evidence>
<evidence type="ECO:0000256" key="4">
    <source>
        <dbReference type="ARBA" id="ARBA00022741"/>
    </source>
</evidence>
<evidence type="ECO:0000256" key="1">
    <source>
        <dbReference type="ARBA" id="ARBA00012513"/>
    </source>
</evidence>
<dbReference type="PROSITE" id="PS00107">
    <property type="entry name" value="PROTEIN_KINASE_ATP"/>
    <property type="match status" value="1"/>
</dbReference>
<dbReference type="PANTHER" id="PTHR44899">
    <property type="entry name" value="CAMK FAMILY PROTEIN KINASE"/>
    <property type="match status" value="1"/>
</dbReference>
<feature type="domain" description="Protein kinase" evidence="10">
    <location>
        <begin position="47"/>
        <end position="173"/>
    </location>
</feature>
<evidence type="ECO:0000256" key="2">
    <source>
        <dbReference type="ARBA" id="ARBA00022527"/>
    </source>
</evidence>
<dbReference type="InterPro" id="IPR051131">
    <property type="entry name" value="NEK_Ser/Thr_kinase_NIMA"/>
</dbReference>
<dbReference type="PROSITE" id="PS50011">
    <property type="entry name" value="PROTEIN_KINASE_DOM"/>
    <property type="match status" value="1"/>
</dbReference>
<evidence type="ECO:0000256" key="9">
    <source>
        <dbReference type="PROSITE-ProRule" id="PRU10141"/>
    </source>
</evidence>
<keyword evidence="12" id="KW-1185">Reference proteome</keyword>
<feature type="non-terminal residue" evidence="11">
    <location>
        <position position="173"/>
    </location>
</feature>
<feature type="binding site" evidence="9">
    <location>
        <position position="75"/>
    </location>
    <ligand>
        <name>ATP</name>
        <dbReference type="ChEBI" id="CHEBI:30616"/>
    </ligand>
</feature>
<dbReference type="Proteomes" id="UP001642484">
    <property type="component" value="Unassembled WGS sequence"/>
</dbReference>
<dbReference type="Gene3D" id="1.10.510.10">
    <property type="entry name" value="Transferase(Phosphotransferase) domain 1"/>
    <property type="match status" value="1"/>
</dbReference>
<dbReference type="EMBL" id="CAXAMN010004781">
    <property type="protein sequence ID" value="CAK9010990.1"/>
    <property type="molecule type" value="Genomic_DNA"/>
</dbReference>
<organism evidence="11 12">
    <name type="scientific">Durusdinium trenchii</name>
    <dbReference type="NCBI Taxonomy" id="1381693"/>
    <lineage>
        <taxon>Eukaryota</taxon>
        <taxon>Sar</taxon>
        <taxon>Alveolata</taxon>
        <taxon>Dinophyceae</taxon>
        <taxon>Suessiales</taxon>
        <taxon>Symbiodiniaceae</taxon>
        <taxon>Durusdinium</taxon>
    </lineage>
</organism>
<dbReference type="SMART" id="SM00220">
    <property type="entry name" value="S_TKc"/>
    <property type="match status" value="1"/>
</dbReference>
<accession>A0ABP0J9C8</accession>
<evidence type="ECO:0000259" key="10">
    <source>
        <dbReference type="PROSITE" id="PS50011"/>
    </source>
</evidence>
<reference evidence="11 12" key="1">
    <citation type="submission" date="2024-02" db="EMBL/GenBank/DDBJ databases">
        <authorList>
            <person name="Chen Y."/>
            <person name="Shah S."/>
            <person name="Dougan E. K."/>
            <person name="Thang M."/>
            <person name="Chan C."/>
        </authorList>
    </citation>
    <scope>NUCLEOTIDE SEQUENCE [LARGE SCALE GENOMIC DNA]</scope>
</reference>
<name>A0ABP0J9C8_9DINO</name>
<gene>
    <name evidence="11" type="ORF">CCMP2556_LOCUS10296</name>
</gene>
<dbReference type="EC" id="2.7.11.1" evidence="1"/>
<evidence type="ECO:0000313" key="12">
    <source>
        <dbReference type="Proteomes" id="UP001642484"/>
    </source>
</evidence>
<keyword evidence="4 9" id="KW-0547">Nucleotide-binding</keyword>
<evidence type="ECO:0000256" key="8">
    <source>
        <dbReference type="ARBA" id="ARBA00048679"/>
    </source>
</evidence>
<comment type="caution">
    <text evidence="11">The sequence shown here is derived from an EMBL/GenBank/DDBJ whole genome shotgun (WGS) entry which is preliminary data.</text>
</comment>
<protein>
    <recommendedName>
        <fullName evidence="1">non-specific serine/threonine protein kinase</fullName>
        <ecNumber evidence="1">2.7.11.1</ecNumber>
    </recommendedName>
</protein>
<evidence type="ECO:0000256" key="3">
    <source>
        <dbReference type="ARBA" id="ARBA00022679"/>
    </source>
</evidence>
<dbReference type="InterPro" id="IPR011009">
    <property type="entry name" value="Kinase-like_dom_sf"/>
</dbReference>
<dbReference type="InterPro" id="IPR000719">
    <property type="entry name" value="Prot_kinase_dom"/>
</dbReference>
<dbReference type="InterPro" id="IPR017441">
    <property type="entry name" value="Protein_kinase_ATP_BS"/>
</dbReference>